<dbReference type="Pfam" id="PF11893">
    <property type="entry name" value="DUF3413"/>
    <property type="match status" value="1"/>
</dbReference>
<proteinExistence type="predicted"/>
<name>A0A1Y6KXK8_9GAMM</name>
<dbReference type="InterPro" id="IPR012159">
    <property type="entry name" value="YejM-like"/>
</dbReference>
<dbReference type="PANTHER" id="PTHR43751:SF3">
    <property type="entry name" value="SULFATASE N-TERMINAL DOMAIN-CONTAINING PROTEIN"/>
    <property type="match status" value="1"/>
</dbReference>
<organism evidence="4 5">
    <name type="scientific">Photobacterium aquimaris</name>
    <dbReference type="NCBI Taxonomy" id="512643"/>
    <lineage>
        <taxon>Bacteria</taxon>
        <taxon>Pseudomonadati</taxon>
        <taxon>Pseudomonadota</taxon>
        <taxon>Gammaproteobacteria</taxon>
        <taxon>Vibrionales</taxon>
        <taxon>Vibrionaceae</taxon>
        <taxon>Photobacterium</taxon>
    </lineage>
</organism>
<dbReference type="Gene3D" id="3.40.720.10">
    <property type="entry name" value="Alkaline Phosphatase, subunit A"/>
    <property type="match status" value="1"/>
</dbReference>
<dbReference type="SUPFAM" id="SSF53649">
    <property type="entry name" value="Alkaline phosphatase-like"/>
    <property type="match status" value="1"/>
</dbReference>
<dbReference type="InterPro" id="IPR000917">
    <property type="entry name" value="Sulfatase_N"/>
</dbReference>
<dbReference type="RefSeq" id="WP_087820894.1">
    <property type="nucleotide sequence ID" value="NZ_FYAH01000003.1"/>
</dbReference>
<evidence type="ECO:0000259" key="3">
    <source>
        <dbReference type="Pfam" id="PF11893"/>
    </source>
</evidence>
<dbReference type="CDD" id="cd16148">
    <property type="entry name" value="sulfatase_like"/>
    <property type="match status" value="1"/>
</dbReference>
<evidence type="ECO:0000313" key="5">
    <source>
        <dbReference type="Proteomes" id="UP000196485"/>
    </source>
</evidence>
<dbReference type="Pfam" id="PF00884">
    <property type="entry name" value="Sulfatase"/>
    <property type="match status" value="1"/>
</dbReference>
<dbReference type="AlphaFoldDB" id="A0A1Y6KXK8"/>
<keyword evidence="1" id="KW-1133">Transmembrane helix</keyword>
<feature type="transmembrane region" description="Helical" evidence="1">
    <location>
        <begin position="16"/>
        <end position="37"/>
    </location>
</feature>
<feature type="transmembrane region" description="Helical" evidence="1">
    <location>
        <begin position="166"/>
        <end position="188"/>
    </location>
</feature>
<feature type="transmembrane region" description="Helical" evidence="1">
    <location>
        <begin position="133"/>
        <end position="154"/>
    </location>
</feature>
<dbReference type="InterPro" id="IPR017850">
    <property type="entry name" value="Alkaline_phosphatase_core_sf"/>
</dbReference>
<evidence type="ECO:0000256" key="1">
    <source>
        <dbReference type="SAM" id="Phobius"/>
    </source>
</evidence>
<evidence type="ECO:0000313" key="4">
    <source>
        <dbReference type="EMBL" id="SMY16903.1"/>
    </source>
</evidence>
<protein>
    <submittedName>
        <fullName evidence="4">Inner membrane protein YejM</fullName>
    </submittedName>
</protein>
<feature type="domain" description="Sulfatase N-terminal" evidence="2">
    <location>
        <begin position="257"/>
        <end position="531"/>
    </location>
</feature>
<feature type="transmembrane region" description="Helical" evidence="1">
    <location>
        <begin position="86"/>
        <end position="106"/>
    </location>
</feature>
<reference evidence="5" key="1">
    <citation type="submission" date="2017-06" db="EMBL/GenBank/DDBJ databases">
        <authorList>
            <person name="Rodrigo-Torres L."/>
            <person name="Arahal R. D."/>
            <person name="Lucena T."/>
        </authorList>
    </citation>
    <scope>NUCLEOTIDE SEQUENCE [LARGE SCALE GENOMIC DNA]</scope>
    <source>
        <strain evidence="5">type strain: CECT 9192</strain>
    </source>
</reference>
<dbReference type="EMBL" id="FYAH01000003">
    <property type="protein sequence ID" value="SMY16903.1"/>
    <property type="molecule type" value="Genomic_DNA"/>
</dbReference>
<feature type="domain" description="Inner membrane protein YejM N-terminal" evidence="3">
    <location>
        <begin position="5"/>
        <end position="249"/>
    </location>
</feature>
<dbReference type="InterPro" id="IPR024588">
    <property type="entry name" value="YejM_N"/>
</dbReference>
<dbReference type="Proteomes" id="UP000196485">
    <property type="component" value="Unassembled WGS sequence"/>
</dbReference>
<keyword evidence="1" id="KW-0812">Transmembrane</keyword>
<accession>A0A1Y6KXK8</accession>
<gene>
    <name evidence="4" type="primary">yejM</name>
    <name evidence="4" type="ORF">PAQU9191_02143</name>
</gene>
<dbReference type="InterPro" id="IPR052701">
    <property type="entry name" value="GAG_Ulvan_Degrading_Sulfatases"/>
</dbReference>
<feature type="transmembrane region" description="Helical" evidence="1">
    <location>
        <begin position="49"/>
        <end position="74"/>
    </location>
</feature>
<dbReference type="PANTHER" id="PTHR43751">
    <property type="entry name" value="SULFATASE"/>
    <property type="match status" value="1"/>
</dbReference>
<evidence type="ECO:0000259" key="2">
    <source>
        <dbReference type="Pfam" id="PF00884"/>
    </source>
</evidence>
<keyword evidence="5" id="KW-1185">Reference proteome</keyword>
<dbReference type="PIRSF" id="PIRSF004950">
    <property type="entry name" value="Mmb_sulf_HI0842"/>
    <property type="match status" value="1"/>
</dbReference>
<sequence length="624" mass="71522">MVASTYKDKVSQLISWGHWFSFFNIIAAMLLGTRYIIYSEWPTTTIGQLYLGLSWIGHFGFLVFGIYILILFPASFLIPSQRLMRVFAVLVSTVGLTTLLLDTYAYQSVDLHLSPLVWDLLLSGEKTELNTRWQYLFIVVPVIFLIEMIFSEWIWRKLRKLTRKNVGGPIAIVFGLCFLSSHIIYIWADANLYRPVTMQRSNFPLSYPMTAKTFMEKHGLLDRQEYAKRQAQQGINNSEMMRYPIDKIRFIDQGTKQNLLIIMVDSLRSDMVNSDTMPNLTAFAADNINYTNNYSTSNNDSGVFGLLYGLPSGYANSIRAEGKSPLLLDTLQNRGYHFGLFSGEGFEQPIYRDAIFSKTQLATIDNLDNGKRTPSDRLAFNDWHRWIEKQKVDKPWFSLLELTSVNQYEESSDYPTKFTPSLGSNLLHDNKVDSSILLKNSYRNAAYHIDGILAKVFAQLKAQHMMDNTIIIVTSNHGTEFNETGNNTWGSDSNYSQYQIKVPMIIHWPQHVAQVVTRPTSNLDVVPTLMESLFNVASNPSNYSSGISLFDNDNDRRWILAGNNNDIVVIQKGTTTVVDKYGNYRVYNDHYQLMAQDKPKLSTLMQVMHELKRFYVPNSINDEN</sequence>
<keyword evidence="1" id="KW-0472">Membrane</keyword>